<name>A0A3B0UTQ6_9ZZZZ</name>
<dbReference type="GO" id="GO:0005829">
    <property type="term" value="C:cytosol"/>
    <property type="evidence" value="ECO:0007669"/>
    <property type="project" value="TreeGrafter"/>
</dbReference>
<dbReference type="InterPro" id="IPR050712">
    <property type="entry name" value="NAD(P)H-dep_reductase"/>
</dbReference>
<proteinExistence type="predicted"/>
<accession>A0A3B0UTQ6</accession>
<evidence type="ECO:0000313" key="2">
    <source>
        <dbReference type="EMBL" id="VAW23096.1"/>
    </source>
</evidence>
<dbReference type="Gene3D" id="3.40.50.360">
    <property type="match status" value="1"/>
</dbReference>
<dbReference type="PANTHER" id="PTHR30543:SF21">
    <property type="entry name" value="NAD(P)H-DEPENDENT FMN REDUCTASE LOT6"/>
    <property type="match status" value="1"/>
</dbReference>
<dbReference type="InterPro" id="IPR005025">
    <property type="entry name" value="FMN_Rdtase-like_dom"/>
</dbReference>
<evidence type="ECO:0000259" key="1">
    <source>
        <dbReference type="Pfam" id="PF03358"/>
    </source>
</evidence>
<dbReference type="EMBL" id="UOEQ01000445">
    <property type="protein sequence ID" value="VAW23096.1"/>
    <property type="molecule type" value="Genomic_DNA"/>
</dbReference>
<dbReference type="GO" id="GO:0016491">
    <property type="term" value="F:oxidoreductase activity"/>
    <property type="evidence" value="ECO:0007669"/>
    <property type="project" value="InterPro"/>
</dbReference>
<protein>
    <recommendedName>
        <fullName evidence="1">NADPH-dependent FMN reductase-like domain-containing protein</fullName>
    </recommendedName>
</protein>
<dbReference type="PANTHER" id="PTHR30543">
    <property type="entry name" value="CHROMATE REDUCTASE"/>
    <property type="match status" value="1"/>
</dbReference>
<dbReference type="InterPro" id="IPR029039">
    <property type="entry name" value="Flavoprotein-like_sf"/>
</dbReference>
<reference evidence="2" key="1">
    <citation type="submission" date="2018-06" db="EMBL/GenBank/DDBJ databases">
        <authorList>
            <person name="Zhirakovskaya E."/>
        </authorList>
    </citation>
    <scope>NUCLEOTIDE SEQUENCE</scope>
</reference>
<gene>
    <name evidence="2" type="ORF">MNBD_ALPHA11-614</name>
</gene>
<dbReference type="AlphaFoldDB" id="A0A3B0UTQ6"/>
<organism evidence="2">
    <name type="scientific">hydrothermal vent metagenome</name>
    <dbReference type="NCBI Taxonomy" id="652676"/>
    <lineage>
        <taxon>unclassified sequences</taxon>
        <taxon>metagenomes</taxon>
        <taxon>ecological metagenomes</taxon>
    </lineage>
</organism>
<dbReference type="SUPFAM" id="SSF52218">
    <property type="entry name" value="Flavoproteins"/>
    <property type="match status" value="1"/>
</dbReference>
<feature type="domain" description="NADPH-dependent FMN reductase-like" evidence="1">
    <location>
        <begin position="5"/>
        <end position="149"/>
    </location>
</feature>
<dbReference type="Pfam" id="PF03358">
    <property type="entry name" value="FMN_red"/>
    <property type="match status" value="1"/>
</dbReference>
<sequence length="182" mass="19577">MANALTLSGSIRKNSHNGRLASFVGEKLALAGMEVNNIDLKDYPLALFNADEEENCATPESAVKLAEMFAKADIIFIASPEYNGSLSPLLKNTLDWISRQRVKPYHRAIFGVGAASTGKMGGIGGLAHLREILGKMGALVAPASLGVGFSNQAFDENKRLLDKPTNQRADMLVEQLMSISRS</sequence>
<dbReference type="GO" id="GO:0010181">
    <property type="term" value="F:FMN binding"/>
    <property type="evidence" value="ECO:0007669"/>
    <property type="project" value="TreeGrafter"/>
</dbReference>